<keyword evidence="1" id="KW-0238">DNA-binding</keyword>
<dbReference type="InterPro" id="IPR050807">
    <property type="entry name" value="TransReg_Diox_bact_type"/>
</dbReference>
<proteinExistence type="predicted"/>
<dbReference type="EMBL" id="BMOK01000018">
    <property type="protein sequence ID" value="GGL64342.1"/>
    <property type="molecule type" value="Genomic_DNA"/>
</dbReference>
<dbReference type="AlphaFoldDB" id="A0A917W5A6"/>
<reference evidence="3" key="1">
    <citation type="journal article" date="2014" name="Int. J. Syst. Evol. Microbiol.">
        <title>Complete genome sequence of Corynebacterium casei LMG S-19264T (=DSM 44701T), isolated from a smear-ripened cheese.</title>
        <authorList>
            <consortium name="US DOE Joint Genome Institute (JGI-PGF)"/>
            <person name="Walter F."/>
            <person name="Albersmeier A."/>
            <person name="Kalinowski J."/>
            <person name="Ruckert C."/>
        </authorList>
    </citation>
    <scope>NUCLEOTIDE SEQUENCE</scope>
    <source>
        <strain evidence="3">JCM 15325</strain>
    </source>
</reference>
<dbReference type="InterPro" id="IPR010982">
    <property type="entry name" value="Lambda_DNA-bd_dom_sf"/>
</dbReference>
<comment type="caution">
    <text evidence="3">The sequence shown here is derived from an EMBL/GenBank/DDBJ whole genome shotgun (WGS) entry which is preliminary data.</text>
</comment>
<gene>
    <name evidence="3" type="ORF">GCM10007968_30300</name>
</gene>
<dbReference type="InterPro" id="IPR001387">
    <property type="entry name" value="Cro/C1-type_HTH"/>
</dbReference>
<dbReference type="PROSITE" id="PS50943">
    <property type="entry name" value="HTH_CROC1"/>
    <property type="match status" value="1"/>
</dbReference>
<evidence type="ECO:0000313" key="3">
    <source>
        <dbReference type="EMBL" id="GGL64342.1"/>
    </source>
</evidence>
<dbReference type="GO" id="GO:0003677">
    <property type="term" value="F:DNA binding"/>
    <property type="evidence" value="ECO:0007669"/>
    <property type="project" value="UniProtKB-KW"/>
</dbReference>
<accession>A0A917W5A6</accession>
<dbReference type="Proteomes" id="UP000654670">
    <property type="component" value="Unassembled WGS sequence"/>
</dbReference>
<dbReference type="GO" id="GO:0003700">
    <property type="term" value="F:DNA-binding transcription factor activity"/>
    <property type="evidence" value="ECO:0007669"/>
    <property type="project" value="TreeGrafter"/>
</dbReference>
<dbReference type="CDD" id="cd00093">
    <property type="entry name" value="HTH_XRE"/>
    <property type="match status" value="1"/>
</dbReference>
<dbReference type="RefSeq" id="WP_188804879.1">
    <property type="nucleotide sequence ID" value="NZ_BMOK01000018.1"/>
</dbReference>
<dbReference type="Gene3D" id="1.10.260.40">
    <property type="entry name" value="lambda repressor-like DNA-binding domains"/>
    <property type="match status" value="1"/>
</dbReference>
<reference evidence="3" key="2">
    <citation type="submission" date="2020-09" db="EMBL/GenBank/DDBJ databases">
        <authorList>
            <person name="Sun Q."/>
            <person name="Ohkuma M."/>
        </authorList>
    </citation>
    <scope>NUCLEOTIDE SEQUENCE</scope>
    <source>
        <strain evidence="3">JCM 15325</strain>
    </source>
</reference>
<dbReference type="PANTHER" id="PTHR46797">
    <property type="entry name" value="HTH-TYPE TRANSCRIPTIONAL REGULATOR"/>
    <property type="match status" value="1"/>
</dbReference>
<protein>
    <submittedName>
        <fullName evidence="3">Transcriptional regulator</fullName>
    </submittedName>
</protein>
<evidence type="ECO:0000313" key="4">
    <source>
        <dbReference type="Proteomes" id="UP000654670"/>
    </source>
</evidence>
<dbReference type="PANTHER" id="PTHR46797:SF1">
    <property type="entry name" value="METHYLPHOSPHONATE SYNTHASE"/>
    <property type="match status" value="1"/>
</dbReference>
<keyword evidence="4" id="KW-1185">Reference proteome</keyword>
<evidence type="ECO:0000256" key="1">
    <source>
        <dbReference type="ARBA" id="ARBA00023125"/>
    </source>
</evidence>
<dbReference type="Pfam" id="PF01381">
    <property type="entry name" value="HTH_3"/>
    <property type="match status" value="1"/>
</dbReference>
<dbReference type="GO" id="GO:0005829">
    <property type="term" value="C:cytosol"/>
    <property type="evidence" value="ECO:0007669"/>
    <property type="project" value="TreeGrafter"/>
</dbReference>
<name>A0A917W5A6_9BACL</name>
<evidence type="ECO:0000259" key="2">
    <source>
        <dbReference type="PROSITE" id="PS50943"/>
    </source>
</evidence>
<dbReference type="SUPFAM" id="SSF47413">
    <property type="entry name" value="lambda repressor-like DNA-binding domains"/>
    <property type="match status" value="1"/>
</dbReference>
<feature type="domain" description="HTH cro/C1-type" evidence="2">
    <location>
        <begin position="10"/>
        <end position="64"/>
    </location>
</feature>
<sequence>METEQWGRKIRAFRKLKGYTQVQLARELGISLSLLGEIERESRKPTAEFIVQVCGQLGISVDEMKRL</sequence>
<dbReference type="SMART" id="SM00530">
    <property type="entry name" value="HTH_XRE"/>
    <property type="match status" value="1"/>
</dbReference>
<organism evidence="3 4">
    <name type="scientific">Sporolactobacillus putidus</name>
    <dbReference type="NCBI Taxonomy" id="492735"/>
    <lineage>
        <taxon>Bacteria</taxon>
        <taxon>Bacillati</taxon>
        <taxon>Bacillota</taxon>
        <taxon>Bacilli</taxon>
        <taxon>Bacillales</taxon>
        <taxon>Sporolactobacillaceae</taxon>
        <taxon>Sporolactobacillus</taxon>
    </lineage>
</organism>